<evidence type="ECO:0000256" key="1">
    <source>
        <dbReference type="SAM" id="Phobius"/>
    </source>
</evidence>
<name>A0AA90NVM2_9GAMM</name>
<feature type="transmembrane region" description="Helical" evidence="1">
    <location>
        <begin position="88"/>
        <end position="115"/>
    </location>
</feature>
<keyword evidence="1" id="KW-0812">Transmembrane</keyword>
<sequence length="116" mass="12355">MMELLVIVFILAILILPIKVAANYVGAQNTGIFSCIIALIFAAAIQKCVSHFLPQLAEQLPILDSIVALFLSAFAYMLVLVTTYIKGIIIALIQILLSLVLVFAIGLLGLGVSAVV</sequence>
<evidence type="ECO:0000313" key="2">
    <source>
        <dbReference type="EMBL" id="MDP0590150.1"/>
    </source>
</evidence>
<dbReference type="Proteomes" id="UP001178148">
    <property type="component" value="Unassembled WGS sequence"/>
</dbReference>
<keyword evidence="3" id="KW-1185">Reference proteome</keyword>
<dbReference type="AlphaFoldDB" id="A0AA90NVM2"/>
<evidence type="ECO:0000313" key="3">
    <source>
        <dbReference type="Proteomes" id="UP001178148"/>
    </source>
</evidence>
<accession>A0AA90NVM2</accession>
<feature type="transmembrane region" description="Helical" evidence="1">
    <location>
        <begin position="31"/>
        <end position="50"/>
    </location>
</feature>
<gene>
    <name evidence="2" type="ORF">QS748_13570</name>
</gene>
<comment type="caution">
    <text evidence="2">The sequence shown here is derived from an EMBL/GenBank/DDBJ whole genome shotgun (WGS) entry which is preliminary data.</text>
</comment>
<feature type="transmembrane region" description="Helical" evidence="1">
    <location>
        <begin position="62"/>
        <end position="82"/>
    </location>
</feature>
<proteinExistence type="predicted"/>
<reference evidence="2 3" key="1">
    <citation type="journal article" date="2023" name="bioRxiv">
        <title>An intranuclear bacterial parasite of deep-sea mussels expresses apoptosis inhibitors acquired from its host.</title>
        <authorList>
            <person name="Gonzalez Porras M.A."/>
            <person name="Assie A."/>
            <person name="Tietjen M."/>
            <person name="Violette M."/>
            <person name="Kleiner M."/>
            <person name="Gruber-Vodicka H."/>
            <person name="Dubilier N."/>
            <person name="Leisch N."/>
        </authorList>
    </citation>
    <scope>NUCLEOTIDE SEQUENCE [LARGE SCALE GENOMIC DNA]</scope>
    <source>
        <strain evidence="2">IAP13</strain>
    </source>
</reference>
<organism evidence="2 3">
    <name type="scientific">Candidatus Endonucleibacter bathymodioli</name>
    <dbReference type="NCBI Taxonomy" id="539814"/>
    <lineage>
        <taxon>Bacteria</taxon>
        <taxon>Pseudomonadati</taxon>
        <taxon>Pseudomonadota</taxon>
        <taxon>Gammaproteobacteria</taxon>
        <taxon>Oceanospirillales</taxon>
        <taxon>Endozoicomonadaceae</taxon>
        <taxon>Candidatus Endonucleibacter</taxon>
    </lineage>
</organism>
<keyword evidence="1" id="KW-1133">Transmembrane helix</keyword>
<keyword evidence="1" id="KW-0472">Membrane</keyword>
<dbReference type="EMBL" id="JASXSV010000032">
    <property type="protein sequence ID" value="MDP0590150.1"/>
    <property type="molecule type" value="Genomic_DNA"/>
</dbReference>
<protein>
    <submittedName>
        <fullName evidence="2">Uncharacterized protein</fullName>
    </submittedName>
</protein>